<dbReference type="EMBL" id="CAFE01000032">
    <property type="protein sequence ID" value="CCD36121.1"/>
    <property type="molecule type" value="Genomic_DNA"/>
</dbReference>
<comment type="caution">
    <text evidence="2">The sequence shown here is derived from an EMBL/GenBank/DDBJ whole genome shotgun (WGS) entry which is preliminary data.</text>
</comment>
<keyword evidence="3" id="KW-1185">Reference proteome</keyword>
<dbReference type="HOGENOM" id="CLU_2104508_0_0_4"/>
<evidence type="ECO:0000313" key="3">
    <source>
        <dbReference type="Proteomes" id="UP000003511"/>
    </source>
</evidence>
<feature type="domain" description="SGNH" evidence="1">
    <location>
        <begin position="22"/>
        <end position="98"/>
    </location>
</feature>
<dbReference type="Pfam" id="PF19040">
    <property type="entry name" value="SGNH"/>
    <property type="match status" value="1"/>
</dbReference>
<name>G4M4P4_9BURK</name>
<organism evidence="2 3">
    <name type="scientific">Candidatus Paraburkholderia kirkii UZHbot1</name>
    <dbReference type="NCBI Taxonomy" id="1055526"/>
    <lineage>
        <taxon>Bacteria</taxon>
        <taxon>Pseudomonadati</taxon>
        <taxon>Pseudomonadota</taxon>
        <taxon>Betaproteobacteria</taxon>
        <taxon>Burkholderiales</taxon>
        <taxon>Burkholderiaceae</taxon>
        <taxon>Paraburkholderia</taxon>
    </lineage>
</organism>
<dbReference type="AlphaFoldDB" id="G4M4P4"/>
<dbReference type="Proteomes" id="UP000003511">
    <property type="component" value="Unassembled WGS sequence"/>
</dbReference>
<dbReference type="BioCyc" id="CBUR1055526:G10QW-813-MONOMER"/>
<gene>
    <name evidence="2" type="ORF">BKIR_c125_4736</name>
</gene>
<reference evidence="2 3" key="2">
    <citation type="submission" date="2011-10" db="EMBL/GenBank/DDBJ databases">
        <title>Draft genome sequence of Candidatus Burkholderia kirkii.</title>
        <authorList>
            <person name="Carlier A.L."/>
            <person name="Eberl L."/>
        </authorList>
    </citation>
    <scope>NUCLEOTIDE SEQUENCE [LARGE SCALE GENOMIC DNA]</scope>
    <source>
        <strain evidence="2 3">UZHbot1</strain>
    </source>
</reference>
<sequence>MSAVPNPRADVPRVWAQRQTEAGRALPELSVLRADQAAVFAHGEEIVALAQRAGNVIIVDPFRSMCDANTCSTVKNGRSLFRDTDHLTMDGVQIIAPDLSVAIASAYRSIAQEPR</sequence>
<accession>G4M4P4</accession>
<proteinExistence type="predicted"/>
<reference evidence="2 3" key="1">
    <citation type="submission" date="2011-09" db="EMBL/GenBank/DDBJ databases">
        <authorList>
            <person name="Carlier A."/>
        </authorList>
    </citation>
    <scope>NUCLEOTIDE SEQUENCE [LARGE SCALE GENOMIC DNA]</scope>
    <source>
        <strain evidence="2 3">UZHbot1</strain>
    </source>
</reference>
<protein>
    <recommendedName>
        <fullName evidence="1">SGNH domain-containing protein</fullName>
    </recommendedName>
</protein>
<evidence type="ECO:0000259" key="1">
    <source>
        <dbReference type="Pfam" id="PF19040"/>
    </source>
</evidence>
<dbReference type="InterPro" id="IPR043968">
    <property type="entry name" value="SGNH"/>
</dbReference>
<evidence type="ECO:0000313" key="2">
    <source>
        <dbReference type="EMBL" id="CCD36121.1"/>
    </source>
</evidence>